<feature type="transmembrane region" description="Helical" evidence="2">
    <location>
        <begin position="133"/>
        <end position="159"/>
    </location>
</feature>
<dbReference type="Proteomes" id="UP000092444">
    <property type="component" value="Unassembled WGS sequence"/>
</dbReference>
<dbReference type="VEuPathDB" id="VectorBase:GMOY000318"/>
<feature type="region of interest" description="Disordered" evidence="1">
    <location>
        <begin position="1"/>
        <end position="67"/>
    </location>
</feature>
<keyword evidence="4" id="KW-1185">Reference proteome</keyword>
<evidence type="ECO:0000256" key="1">
    <source>
        <dbReference type="SAM" id="MobiDB-lite"/>
    </source>
</evidence>
<organism evidence="3 4">
    <name type="scientific">Glossina morsitans morsitans</name>
    <name type="common">Savannah tsetse fly</name>
    <dbReference type="NCBI Taxonomy" id="37546"/>
    <lineage>
        <taxon>Eukaryota</taxon>
        <taxon>Metazoa</taxon>
        <taxon>Ecdysozoa</taxon>
        <taxon>Arthropoda</taxon>
        <taxon>Hexapoda</taxon>
        <taxon>Insecta</taxon>
        <taxon>Pterygota</taxon>
        <taxon>Neoptera</taxon>
        <taxon>Endopterygota</taxon>
        <taxon>Diptera</taxon>
        <taxon>Brachycera</taxon>
        <taxon>Muscomorpha</taxon>
        <taxon>Hippoboscoidea</taxon>
        <taxon>Glossinidae</taxon>
        <taxon>Glossina</taxon>
    </lineage>
</organism>
<name>A0A1B0F9Z0_GLOMM</name>
<feature type="compositionally biased region" description="Basic residues" evidence="1">
    <location>
        <begin position="45"/>
        <end position="58"/>
    </location>
</feature>
<feature type="transmembrane region" description="Helical" evidence="2">
    <location>
        <begin position="197"/>
        <end position="218"/>
    </location>
</feature>
<keyword evidence="2" id="KW-1133">Transmembrane helix</keyword>
<accession>A0A1B0F9Z0</accession>
<protein>
    <submittedName>
        <fullName evidence="3">Uncharacterized protein</fullName>
    </submittedName>
</protein>
<evidence type="ECO:0000313" key="3">
    <source>
        <dbReference type="EnsemblMetazoa" id="GMOY000318-PA"/>
    </source>
</evidence>
<evidence type="ECO:0000256" key="2">
    <source>
        <dbReference type="SAM" id="Phobius"/>
    </source>
</evidence>
<dbReference type="EnsemblMetazoa" id="GMOY000318-RA">
    <property type="protein sequence ID" value="GMOY000318-PA"/>
    <property type="gene ID" value="GMOY000318"/>
</dbReference>
<keyword evidence="2" id="KW-0812">Transmembrane</keyword>
<proteinExistence type="predicted"/>
<sequence length="227" mass="25311">RYGYNGSSSTSEEEEEQEVKSNKAEPLEDGCGSIPNGFVKLSSLSHRHQQPSKRRSGKKFLNAPEPEPRHECITEENLVSAAIIMLIQDIESLVKKGREYSFHIERMPSIDARLTSSNEFGNMQLIPQLKRTFIYLIGVLLFLPLFGLVTLLLPVFVVIKQLGFTDPNVRLGSTVVALMVALLGSCFLAINRTTPKFITIAQVLICLIEACVLTFPYMTSSFKDATQ</sequence>
<dbReference type="AlphaFoldDB" id="A0A1B0F9Z0"/>
<reference evidence="3" key="1">
    <citation type="submission" date="2020-05" db="UniProtKB">
        <authorList>
            <consortium name="EnsemblMetazoa"/>
        </authorList>
    </citation>
    <scope>IDENTIFICATION</scope>
    <source>
        <strain evidence="3">Yale</strain>
    </source>
</reference>
<evidence type="ECO:0000313" key="4">
    <source>
        <dbReference type="Proteomes" id="UP000092444"/>
    </source>
</evidence>
<feature type="transmembrane region" description="Helical" evidence="2">
    <location>
        <begin position="171"/>
        <end position="190"/>
    </location>
</feature>
<dbReference type="EMBL" id="CCAG010005379">
    <property type="status" value="NOT_ANNOTATED_CDS"/>
    <property type="molecule type" value="Genomic_DNA"/>
</dbReference>
<dbReference type="STRING" id="37546.A0A1B0F9Z0"/>
<keyword evidence="2" id="KW-0472">Membrane</keyword>